<comment type="caution">
    <text evidence="3">The sequence shown here is derived from an EMBL/GenBank/DDBJ whole genome shotgun (WGS) entry which is preliminary data.</text>
</comment>
<evidence type="ECO:0008006" key="5">
    <source>
        <dbReference type="Google" id="ProtNLM"/>
    </source>
</evidence>
<sequence length="115" mass="11695">MGAVNAHHRIACAFGALSVGVSAWVLGAPAAVAAPAPLPAGYTDNEHGGVDGQGWDNDSPTAPEVRSHKGDSDFDARTTQNLVRHGLFSHPGDMALPHTKGSTEAGVICKDGACP</sequence>
<evidence type="ECO:0000313" key="3">
    <source>
        <dbReference type="EMBL" id="PIB76877.1"/>
    </source>
</evidence>
<organism evidence="3 4">
    <name type="scientific">Mycolicibacterium brumae</name>
    <dbReference type="NCBI Taxonomy" id="85968"/>
    <lineage>
        <taxon>Bacteria</taxon>
        <taxon>Bacillati</taxon>
        <taxon>Actinomycetota</taxon>
        <taxon>Actinomycetes</taxon>
        <taxon>Mycobacteriales</taxon>
        <taxon>Mycobacteriaceae</taxon>
        <taxon>Mycolicibacterium</taxon>
    </lineage>
</organism>
<dbReference type="Proteomes" id="UP000230551">
    <property type="component" value="Unassembled WGS sequence"/>
</dbReference>
<dbReference type="EMBL" id="PDCN02000003">
    <property type="protein sequence ID" value="PIB76877.1"/>
    <property type="molecule type" value="Genomic_DNA"/>
</dbReference>
<evidence type="ECO:0000313" key="4">
    <source>
        <dbReference type="Proteomes" id="UP000230551"/>
    </source>
</evidence>
<protein>
    <recommendedName>
        <fullName evidence="5">DUF732 domain-containing protein</fullName>
    </recommendedName>
</protein>
<name>A0A2G5PEY4_9MYCO</name>
<reference evidence="3 4" key="1">
    <citation type="journal article" date="2017" name="Infect. Genet. Evol.">
        <title>The new phylogeny of the genus Mycobacterium: The old and the news.</title>
        <authorList>
            <person name="Tortoli E."/>
            <person name="Fedrizzi T."/>
            <person name="Meehan C.J."/>
            <person name="Trovato A."/>
            <person name="Grottola A."/>
            <person name="Giacobazzi E."/>
            <person name="Serpini G.F."/>
            <person name="Tagliazucchi S."/>
            <person name="Fabio A."/>
            <person name="Bettua C."/>
            <person name="Bertorelli R."/>
            <person name="Frascaro F."/>
            <person name="De Sanctis V."/>
            <person name="Pecorari M."/>
            <person name="Jousson O."/>
            <person name="Segata N."/>
            <person name="Cirillo D.M."/>
        </authorList>
    </citation>
    <scope>NUCLEOTIDE SEQUENCE [LARGE SCALE GENOMIC DNA]</scope>
    <source>
        <strain evidence="3 4">CIP1034565</strain>
    </source>
</reference>
<evidence type="ECO:0000256" key="2">
    <source>
        <dbReference type="SAM" id="SignalP"/>
    </source>
</evidence>
<accession>A0A2G5PEY4</accession>
<proteinExistence type="predicted"/>
<keyword evidence="4" id="KW-1185">Reference proteome</keyword>
<feature type="signal peptide" evidence="2">
    <location>
        <begin position="1"/>
        <end position="33"/>
    </location>
</feature>
<feature type="chain" id="PRO_5013707283" description="DUF732 domain-containing protein" evidence="2">
    <location>
        <begin position="34"/>
        <end position="115"/>
    </location>
</feature>
<feature type="compositionally biased region" description="Basic and acidic residues" evidence="1">
    <location>
        <begin position="65"/>
        <end position="76"/>
    </location>
</feature>
<gene>
    <name evidence="3" type="ORF">CQY22_004340</name>
</gene>
<dbReference type="AlphaFoldDB" id="A0A2G5PEY4"/>
<keyword evidence="2" id="KW-0732">Signal</keyword>
<feature type="region of interest" description="Disordered" evidence="1">
    <location>
        <begin position="39"/>
        <end position="78"/>
    </location>
</feature>
<evidence type="ECO:0000256" key="1">
    <source>
        <dbReference type="SAM" id="MobiDB-lite"/>
    </source>
</evidence>